<name>A0A0W0Z308_9GAMM</name>
<proteinExistence type="predicted"/>
<evidence type="ECO:0000313" key="2">
    <source>
        <dbReference type="EMBL" id="KTD63247.1"/>
    </source>
</evidence>
<evidence type="ECO:0000313" key="3">
    <source>
        <dbReference type="Proteomes" id="UP000054703"/>
    </source>
</evidence>
<dbReference type="RefSeq" id="WP_058513772.1">
    <property type="nucleotide sequence ID" value="NZ_CAAAIH010000039.1"/>
</dbReference>
<sequence length="301" mass="34325">MYFTVNDKELDALCGLSYLQQITYLRGIRPYMDRKTFIVGIKRGISYQSLSEILYVEPHQGIKDSGSPSRQQIRRAVKGLERAGLIAIQSCDKHLILKCLLADISYCVPNKPNTKPTQEPDTKSNANYSGNSIDCSNNLSKGDTENNTIADTPHESDLSCVFLRKAFEQFWQQYPQRRDQLKAWEAFKQVNPDETLFIKILQSLNSQIEHHHTHQAAGLWVPHWKNPANWLAQECWNDELITEVMEIENAKHTTSSKKQSAVELLWDSCKDGADHFDFNFEDNSPSESSNNIIQFKGGKTG</sequence>
<evidence type="ECO:0000256" key="1">
    <source>
        <dbReference type="SAM" id="MobiDB-lite"/>
    </source>
</evidence>
<dbReference type="AlphaFoldDB" id="A0A0W0Z308"/>
<dbReference type="OrthoDB" id="6174582at2"/>
<feature type="region of interest" description="Disordered" evidence="1">
    <location>
        <begin position="111"/>
        <end position="140"/>
    </location>
</feature>
<dbReference type="STRING" id="45074.Lsan_1365"/>
<dbReference type="PATRIC" id="fig|45074.5.peg.1454"/>
<gene>
    <name evidence="2" type="primary">lvrA_2</name>
    <name evidence="2" type="ORF">Lsan_1365</name>
</gene>
<dbReference type="EMBL" id="LNYU01000029">
    <property type="protein sequence ID" value="KTD63247.1"/>
    <property type="molecule type" value="Genomic_DNA"/>
</dbReference>
<accession>A0A0W0Z308</accession>
<keyword evidence="3" id="KW-1185">Reference proteome</keyword>
<protein>
    <submittedName>
        <fullName evidence="2">Legionella vir region protein</fullName>
    </submittedName>
</protein>
<reference evidence="2 3" key="1">
    <citation type="submission" date="2015-11" db="EMBL/GenBank/DDBJ databases">
        <title>Genomic analysis of 38 Legionella species identifies large and diverse effector repertoires.</title>
        <authorList>
            <person name="Burstein D."/>
            <person name="Amaro F."/>
            <person name="Zusman T."/>
            <person name="Lifshitz Z."/>
            <person name="Cohen O."/>
            <person name="Gilbert J.A."/>
            <person name="Pupko T."/>
            <person name="Shuman H.A."/>
            <person name="Segal G."/>
        </authorList>
    </citation>
    <scope>NUCLEOTIDE SEQUENCE [LARGE SCALE GENOMIC DNA]</scope>
    <source>
        <strain evidence="2 3">SC-63-C7</strain>
    </source>
</reference>
<comment type="caution">
    <text evidence="2">The sequence shown here is derived from an EMBL/GenBank/DDBJ whole genome shotgun (WGS) entry which is preliminary data.</text>
</comment>
<dbReference type="Proteomes" id="UP000054703">
    <property type="component" value="Unassembled WGS sequence"/>
</dbReference>
<organism evidence="2 3">
    <name type="scientific">Legionella santicrucis</name>
    <dbReference type="NCBI Taxonomy" id="45074"/>
    <lineage>
        <taxon>Bacteria</taxon>
        <taxon>Pseudomonadati</taxon>
        <taxon>Pseudomonadota</taxon>
        <taxon>Gammaproteobacteria</taxon>
        <taxon>Legionellales</taxon>
        <taxon>Legionellaceae</taxon>
        <taxon>Legionella</taxon>
    </lineage>
</organism>